<dbReference type="SUPFAM" id="SSF53098">
    <property type="entry name" value="Ribonuclease H-like"/>
    <property type="match status" value="1"/>
</dbReference>
<protein>
    <submittedName>
        <fullName evidence="2">Zinc finger BED domain-containing protein</fullName>
    </submittedName>
</protein>
<sequence>MIILHEYPLSIVDHIRFKRYSTAIQPSFKVVSRNTIQEAIMKIYESEKEVTMKFMEDNEGTVAITTDMWTASNQKKGFMAILDIAKSYIEVNGIKYPILQAIARDFLAIPVTTVASESAFSTGGRLVSIHWNRLESDTVEALMCAHNWLWVEERKGTNSIAYATIHDDGHDEVGASTRI</sequence>
<dbReference type="AlphaFoldDB" id="A0AAD7PLC3"/>
<gene>
    <name evidence="2" type="ORF">O6P43_019670</name>
</gene>
<evidence type="ECO:0000313" key="2">
    <source>
        <dbReference type="EMBL" id="KAJ7959039.1"/>
    </source>
</evidence>
<dbReference type="Proteomes" id="UP001163823">
    <property type="component" value="Chromosome 8"/>
</dbReference>
<dbReference type="InterPro" id="IPR012337">
    <property type="entry name" value="RNaseH-like_sf"/>
</dbReference>
<evidence type="ECO:0000313" key="3">
    <source>
        <dbReference type="Proteomes" id="UP001163823"/>
    </source>
</evidence>
<dbReference type="KEGG" id="qsa:O6P43_019670"/>
<name>A0AAD7PLC3_QUISA</name>
<comment type="caution">
    <text evidence="2">The sequence shown here is derived from an EMBL/GenBank/DDBJ whole genome shotgun (WGS) entry which is preliminary data.</text>
</comment>
<feature type="domain" description="HAT C-terminal dimerisation" evidence="1">
    <location>
        <begin position="88"/>
        <end position="149"/>
    </location>
</feature>
<dbReference type="PANTHER" id="PTHR46481:SF11">
    <property type="entry name" value="ZINC FINGER BED DOMAIN-CONTAINING PROTEIN RICESLEEPER 2-LIKE"/>
    <property type="match status" value="1"/>
</dbReference>
<dbReference type="InterPro" id="IPR052035">
    <property type="entry name" value="ZnF_BED_domain_contain"/>
</dbReference>
<evidence type="ECO:0000259" key="1">
    <source>
        <dbReference type="Pfam" id="PF05699"/>
    </source>
</evidence>
<dbReference type="InterPro" id="IPR008906">
    <property type="entry name" value="HATC_C_dom"/>
</dbReference>
<dbReference type="GO" id="GO:0046983">
    <property type="term" value="F:protein dimerization activity"/>
    <property type="evidence" value="ECO:0007669"/>
    <property type="project" value="InterPro"/>
</dbReference>
<dbReference type="EMBL" id="JARAOO010000008">
    <property type="protein sequence ID" value="KAJ7959039.1"/>
    <property type="molecule type" value="Genomic_DNA"/>
</dbReference>
<organism evidence="2 3">
    <name type="scientific">Quillaja saponaria</name>
    <name type="common">Soap bark tree</name>
    <dbReference type="NCBI Taxonomy" id="32244"/>
    <lineage>
        <taxon>Eukaryota</taxon>
        <taxon>Viridiplantae</taxon>
        <taxon>Streptophyta</taxon>
        <taxon>Embryophyta</taxon>
        <taxon>Tracheophyta</taxon>
        <taxon>Spermatophyta</taxon>
        <taxon>Magnoliopsida</taxon>
        <taxon>eudicotyledons</taxon>
        <taxon>Gunneridae</taxon>
        <taxon>Pentapetalae</taxon>
        <taxon>rosids</taxon>
        <taxon>fabids</taxon>
        <taxon>Fabales</taxon>
        <taxon>Quillajaceae</taxon>
        <taxon>Quillaja</taxon>
    </lineage>
</organism>
<dbReference type="Pfam" id="PF05699">
    <property type="entry name" value="Dimer_Tnp_hAT"/>
    <property type="match status" value="1"/>
</dbReference>
<proteinExistence type="predicted"/>
<dbReference type="PANTHER" id="PTHR46481">
    <property type="entry name" value="ZINC FINGER BED DOMAIN-CONTAINING PROTEIN 4"/>
    <property type="match status" value="1"/>
</dbReference>
<accession>A0AAD7PLC3</accession>
<keyword evidence="3" id="KW-1185">Reference proteome</keyword>
<reference evidence="2" key="1">
    <citation type="journal article" date="2023" name="Science">
        <title>Elucidation of the pathway for biosynthesis of saponin adjuvants from the soapbark tree.</title>
        <authorList>
            <person name="Reed J."/>
            <person name="Orme A."/>
            <person name="El-Demerdash A."/>
            <person name="Owen C."/>
            <person name="Martin L.B.B."/>
            <person name="Misra R.C."/>
            <person name="Kikuchi S."/>
            <person name="Rejzek M."/>
            <person name="Martin A.C."/>
            <person name="Harkess A."/>
            <person name="Leebens-Mack J."/>
            <person name="Louveau T."/>
            <person name="Stephenson M.J."/>
            <person name="Osbourn A."/>
        </authorList>
    </citation>
    <scope>NUCLEOTIDE SEQUENCE</scope>
    <source>
        <strain evidence="2">S10</strain>
    </source>
</reference>